<evidence type="ECO:0000256" key="1">
    <source>
        <dbReference type="ARBA" id="ARBA00010062"/>
    </source>
</evidence>
<feature type="signal peptide" evidence="4">
    <location>
        <begin position="1"/>
        <end position="33"/>
    </location>
</feature>
<reference evidence="6" key="2">
    <citation type="submission" date="2023-01" db="EMBL/GenBank/DDBJ databases">
        <title>Draft genome sequence of Maritalea porphyrae strain NBRC 107169.</title>
        <authorList>
            <person name="Sun Q."/>
            <person name="Mori K."/>
        </authorList>
    </citation>
    <scope>NUCLEOTIDE SEQUENCE</scope>
    <source>
        <strain evidence="6">NBRC 107169</strain>
    </source>
</reference>
<name>A0ABQ5UT10_9HYPH</name>
<dbReference type="Gene3D" id="3.40.50.2300">
    <property type="match status" value="2"/>
</dbReference>
<dbReference type="PROSITE" id="PS51318">
    <property type="entry name" value="TAT"/>
    <property type="match status" value="1"/>
</dbReference>
<dbReference type="SUPFAM" id="SSF53822">
    <property type="entry name" value="Periplasmic binding protein-like I"/>
    <property type="match status" value="1"/>
</dbReference>
<reference evidence="6" key="1">
    <citation type="journal article" date="2014" name="Int. J. Syst. Evol. Microbiol.">
        <title>Complete genome of a new Firmicutes species belonging to the dominant human colonic microbiota ('Ruminococcus bicirculans') reveals two chromosomes and a selective capacity to utilize plant glucans.</title>
        <authorList>
            <consortium name="NISC Comparative Sequencing Program"/>
            <person name="Wegmann U."/>
            <person name="Louis P."/>
            <person name="Goesmann A."/>
            <person name="Henrissat B."/>
            <person name="Duncan S.H."/>
            <person name="Flint H.J."/>
        </authorList>
    </citation>
    <scope>NUCLEOTIDE SEQUENCE</scope>
    <source>
        <strain evidence="6">NBRC 107169</strain>
    </source>
</reference>
<protein>
    <submittedName>
        <fullName evidence="6">Amino acid ABC transporter substrate-binding protein</fullName>
    </submittedName>
</protein>
<dbReference type="InterPro" id="IPR028082">
    <property type="entry name" value="Peripla_BP_I"/>
</dbReference>
<keyword evidence="2 4" id="KW-0732">Signal</keyword>
<evidence type="ECO:0000256" key="3">
    <source>
        <dbReference type="ARBA" id="ARBA00022970"/>
    </source>
</evidence>
<comment type="similarity">
    <text evidence="1">Belongs to the leucine-binding protein family.</text>
</comment>
<comment type="caution">
    <text evidence="6">The sequence shown here is derived from an EMBL/GenBank/DDBJ whole genome shotgun (WGS) entry which is preliminary data.</text>
</comment>
<dbReference type="Pfam" id="PF13458">
    <property type="entry name" value="Peripla_BP_6"/>
    <property type="match status" value="1"/>
</dbReference>
<evidence type="ECO:0000259" key="5">
    <source>
        <dbReference type="Pfam" id="PF13458"/>
    </source>
</evidence>
<dbReference type="PANTHER" id="PTHR30483">
    <property type="entry name" value="LEUCINE-SPECIFIC-BINDING PROTEIN"/>
    <property type="match status" value="1"/>
</dbReference>
<feature type="domain" description="Leucine-binding protein" evidence="5">
    <location>
        <begin position="40"/>
        <end position="395"/>
    </location>
</feature>
<dbReference type="InterPro" id="IPR028081">
    <property type="entry name" value="Leu-bd"/>
</dbReference>
<dbReference type="EMBL" id="BSNI01000002">
    <property type="protein sequence ID" value="GLQ18423.1"/>
    <property type="molecule type" value="Genomic_DNA"/>
</dbReference>
<dbReference type="InterPro" id="IPR019546">
    <property type="entry name" value="TAT_signal_bac_arc"/>
</dbReference>
<proteinExistence type="inferred from homology"/>
<dbReference type="PANTHER" id="PTHR30483:SF38">
    <property type="entry name" value="BLR7848 PROTEIN"/>
    <property type="match status" value="1"/>
</dbReference>
<accession>A0ABQ5UT10</accession>
<evidence type="ECO:0000256" key="2">
    <source>
        <dbReference type="ARBA" id="ARBA00022729"/>
    </source>
</evidence>
<dbReference type="NCBIfam" id="TIGR01409">
    <property type="entry name" value="TAT_signal_seq"/>
    <property type="match status" value="1"/>
</dbReference>
<keyword evidence="7" id="KW-1185">Reference proteome</keyword>
<dbReference type="RefSeq" id="WP_284365344.1">
    <property type="nucleotide sequence ID" value="NZ_BSNI01000002.1"/>
</dbReference>
<dbReference type="InterPro" id="IPR051010">
    <property type="entry name" value="BCAA_transport"/>
</dbReference>
<dbReference type="Proteomes" id="UP001161405">
    <property type="component" value="Unassembled WGS sequence"/>
</dbReference>
<dbReference type="InterPro" id="IPR006311">
    <property type="entry name" value="TAT_signal"/>
</dbReference>
<sequence>MTLGKSSISRRRFIKSAAAAGAASLAMPAIVRAQPSHYIIGASLPMTGPFATAGQLIAPSLKMFEAFTNQAGGIGGVPIKVAVEDSGYVAQNALANYQRLLASEGDAVIGYFGDSTGFMKLVAPELKGEQARLMSSTSFASELANPETNPYQFMAGPTYEDQFDILLQNIAAEGGKSVAFIHSNTEFGLDPIEFGKKRAAELGIEVKLIEATKPQGADVATHVTKLAQADAEYCILQGYVTGVWPQLIGGARQFGLPTKFMGTFWGMEKLIADRVTAEAGPFLDGYQGVMPYRYFYDSEDAPRYQQMAAFSKEHFAGTPLENYMPTWGLQAMLSLDLLALTLAKTAEAGKELTADNAAAMLSEIKDHDTGGFFGPNATIKNNKIGIGRVYQYSAESKLFTPTSDWLEV</sequence>
<feature type="chain" id="PRO_5046457464" evidence="4">
    <location>
        <begin position="34"/>
        <end position="408"/>
    </location>
</feature>
<gene>
    <name evidence="6" type="primary">livK</name>
    <name evidence="6" type="ORF">GCM10007879_26720</name>
</gene>
<evidence type="ECO:0000313" key="6">
    <source>
        <dbReference type="EMBL" id="GLQ18423.1"/>
    </source>
</evidence>
<keyword evidence="3" id="KW-0029">Amino-acid transport</keyword>
<evidence type="ECO:0000256" key="4">
    <source>
        <dbReference type="SAM" id="SignalP"/>
    </source>
</evidence>
<organism evidence="6 7">
    <name type="scientific">Maritalea porphyrae</name>
    <dbReference type="NCBI Taxonomy" id="880732"/>
    <lineage>
        <taxon>Bacteria</taxon>
        <taxon>Pseudomonadati</taxon>
        <taxon>Pseudomonadota</taxon>
        <taxon>Alphaproteobacteria</taxon>
        <taxon>Hyphomicrobiales</taxon>
        <taxon>Devosiaceae</taxon>
        <taxon>Maritalea</taxon>
    </lineage>
</organism>
<evidence type="ECO:0000313" key="7">
    <source>
        <dbReference type="Proteomes" id="UP001161405"/>
    </source>
</evidence>
<keyword evidence="3" id="KW-0813">Transport</keyword>